<dbReference type="RefSeq" id="WP_122922013.1">
    <property type="nucleotide sequence ID" value="NZ_RHHU01000002.1"/>
</dbReference>
<dbReference type="EMBL" id="RHHU01000002">
    <property type="protein sequence ID" value="RNB90147.1"/>
    <property type="molecule type" value="Genomic_DNA"/>
</dbReference>
<reference evidence="2 3" key="1">
    <citation type="submission" date="2018-10" db="EMBL/GenBank/DDBJ databases">
        <title>Phylogenomics of Brevibacillus.</title>
        <authorList>
            <person name="Dunlap C."/>
        </authorList>
    </citation>
    <scope>NUCLEOTIDE SEQUENCE [LARGE SCALE GENOMIC DNA]</scope>
    <source>
        <strain evidence="2 3">JCM 15774</strain>
    </source>
</reference>
<keyword evidence="3" id="KW-1185">Reference proteome</keyword>
<feature type="domain" description="Gp28/Gp37-like" evidence="1">
    <location>
        <begin position="3"/>
        <end position="346"/>
    </location>
</feature>
<proteinExistence type="predicted"/>
<dbReference type="AlphaFoldDB" id="A0A3M8DT40"/>
<gene>
    <name evidence="2" type="ORF">EDM59_01490</name>
</gene>
<evidence type="ECO:0000259" key="1">
    <source>
        <dbReference type="Pfam" id="PF14594"/>
    </source>
</evidence>
<sequence>MNPIRILSPDLTILGEIDDYESLMFIRRWHRPGEFEIHINRHKRNVDSLQKDNLVILGRGAQNIGVIKHREITLDESGKQGEVWKIVGQSLGEVLARRITFPPVGQAYDSIRAPAETVMKHYVLENAIAPEDPKRSIEQMVNETDQARGSVISWQTRYAPLTEELEKLSLASGLGWGVVLDLSLRKYVFEVYEGRDLTVGQFVNPPVIFSPEFESIKTQHFVDSEVNYRNVAIVAGQGEGELRDIVEVGEASGLDRKEVFIDARDLPETDSLYDRGQQKLDEMQADLLLEGQIMTTGPFRYGEDYDLGDIVTIRNKDWGVTLDGRITEVKEVYEPSGFALEATFGSSFPTLISRVKQELSQISAEIRR</sequence>
<organism evidence="2 3">
    <name type="scientific">Brevibacillus nitrificans</name>
    <dbReference type="NCBI Taxonomy" id="651560"/>
    <lineage>
        <taxon>Bacteria</taxon>
        <taxon>Bacillati</taxon>
        <taxon>Bacillota</taxon>
        <taxon>Bacilli</taxon>
        <taxon>Bacillales</taxon>
        <taxon>Paenibacillaceae</taxon>
        <taxon>Brevibacillus</taxon>
    </lineage>
</organism>
<comment type="caution">
    <text evidence="2">The sequence shown here is derived from an EMBL/GenBank/DDBJ whole genome shotgun (WGS) entry which is preliminary data.</text>
</comment>
<dbReference type="Pfam" id="PF14594">
    <property type="entry name" value="Sipho_Gp37"/>
    <property type="match status" value="1"/>
</dbReference>
<protein>
    <recommendedName>
        <fullName evidence="1">Gp28/Gp37-like domain-containing protein</fullName>
    </recommendedName>
</protein>
<name>A0A3M8DT40_9BACL</name>
<dbReference type="Proteomes" id="UP000269573">
    <property type="component" value="Unassembled WGS sequence"/>
</dbReference>
<dbReference type="InterPro" id="IPR029432">
    <property type="entry name" value="Gp28/Gp37-like_dom"/>
</dbReference>
<accession>A0A3M8DT40</accession>
<evidence type="ECO:0000313" key="2">
    <source>
        <dbReference type="EMBL" id="RNB90147.1"/>
    </source>
</evidence>
<evidence type="ECO:0000313" key="3">
    <source>
        <dbReference type="Proteomes" id="UP000269573"/>
    </source>
</evidence>